<name>A0A371I4J5_MUCPR</name>
<feature type="domain" description="DUF6738" evidence="2">
    <location>
        <begin position="136"/>
        <end position="204"/>
    </location>
</feature>
<dbReference type="InterPro" id="IPR046626">
    <property type="entry name" value="DUF6738"/>
</dbReference>
<dbReference type="Proteomes" id="UP000257109">
    <property type="component" value="Unassembled WGS sequence"/>
</dbReference>
<feature type="region of interest" description="Disordered" evidence="1">
    <location>
        <begin position="36"/>
        <end position="109"/>
    </location>
</feature>
<reference evidence="3" key="1">
    <citation type="submission" date="2018-05" db="EMBL/GenBank/DDBJ databases">
        <title>Draft genome of Mucuna pruriens seed.</title>
        <authorList>
            <person name="Nnadi N.E."/>
            <person name="Vos R."/>
            <person name="Hasami M.H."/>
            <person name="Devisetty U.K."/>
            <person name="Aguiy J.C."/>
        </authorList>
    </citation>
    <scope>NUCLEOTIDE SEQUENCE [LARGE SCALE GENOMIC DNA]</scope>
    <source>
        <strain evidence="3">JCA_2017</strain>
    </source>
</reference>
<comment type="caution">
    <text evidence="3">The sequence shown here is derived from an EMBL/GenBank/DDBJ whole genome shotgun (WGS) entry which is preliminary data.</text>
</comment>
<gene>
    <name evidence="3" type="ORF">CR513_05605</name>
</gene>
<proteinExistence type="predicted"/>
<dbReference type="Pfam" id="PF20523">
    <property type="entry name" value="DUF6738"/>
    <property type="match status" value="1"/>
</dbReference>
<protein>
    <recommendedName>
        <fullName evidence="2">DUF6738 domain-containing protein</fullName>
    </recommendedName>
</protein>
<evidence type="ECO:0000313" key="4">
    <source>
        <dbReference type="Proteomes" id="UP000257109"/>
    </source>
</evidence>
<evidence type="ECO:0000313" key="3">
    <source>
        <dbReference type="EMBL" id="RDY09949.1"/>
    </source>
</evidence>
<organism evidence="3 4">
    <name type="scientific">Mucuna pruriens</name>
    <name type="common">Velvet bean</name>
    <name type="synonym">Dolichos pruriens</name>
    <dbReference type="NCBI Taxonomy" id="157652"/>
    <lineage>
        <taxon>Eukaryota</taxon>
        <taxon>Viridiplantae</taxon>
        <taxon>Streptophyta</taxon>
        <taxon>Embryophyta</taxon>
        <taxon>Tracheophyta</taxon>
        <taxon>Spermatophyta</taxon>
        <taxon>Magnoliopsida</taxon>
        <taxon>eudicotyledons</taxon>
        <taxon>Gunneridae</taxon>
        <taxon>Pentapetalae</taxon>
        <taxon>rosids</taxon>
        <taxon>fabids</taxon>
        <taxon>Fabales</taxon>
        <taxon>Fabaceae</taxon>
        <taxon>Papilionoideae</taxon>
        <taxon>50 kb inversion clade</taxon>
        <taxon>NPAAA clade</taxon>
        <taxon>indigoferoid/millettioid clade</taxon>
        <taxon>Phaseoleae</taxon>
        <taxon>Mucuna</taxon>
    </lineage>
</organism>
<feature type="non-terminal residue" evidence="3">
    <location>
        <position position="1"/>
    </location>
</feature>
<evidence type="ECO:0000256" key="1">
    <source>
        <dbReference type="SAM" id="MobiDB-lite"/>
    </source>
</evidence>
<feature type="compositionally biased region" description="Basic residues" evidence="1">
    <location>
        <begin position="50"/>
        <end position="67"/>
    </location>
</feature>
<keyword evidence="4" id="KW-1185">Reference proteome</keyword>
<evidence type="ECO:0000259" key="2">
    <source>
        <dbReference type="Pfam" id="PF20523"/>
    </source>
</evidence>
<dbReference type="EMBL" id="QJKJ01000943">
    <property type="protein sequence ID" value="RDY09949.1"/>
    <property type="molecule type" value="Genomic_DNA"/>
</dbReference>
<accession>A0A371I4J5</accession>
<dbReference type="OrthoDB" id="1422241at2759"/>
<dbReference type="AlphaFoldDB" id="A0A371I4J5"/>
<sequence>MEGSSNKLGTYQERIRGEEEEIRYGILDPKIKERIMGYEGNHWPNPKTIKSLKTKRETLKKREKGRRKGPEDGETKRRKLTTARSKRDGNSRSKLRSKRKYWTEGQKGSPALNPSIVRGRVVVKIHFHINMFLLCMTRSNIGNLHAYDPEIDRTFHKFLRNYRSNEVANSSSNLNCSVFASNFVSGSFASDSTSSACASDLDNSSDSNFDLCSSGVGSDSNFGVSISQFSLDNMEDNDRTLKELATSDSDELKFGLIYLLPKFHGLEGEDLHNHLKEFHVVCSTMRAHGILEDYIKMKAFPFSLDGATKD</sequence>